<dbReference type="InterPro" id="IPR002919">
    <property type="entry name" value="TIL_dom"/>
</dbReference>
<accession>A0A8T0EMG3</accession>
<evidence type="ECO:0000313" key="4">
    <source>
        <dbReference type="Proteomes" id="UP000807504"/>
    </source>
</evidence>
<dbReference type="EMBL" id="JABXBU010002227">
    <property type="protein sequence ID" value="KAF8774721.1"/>
    <property type="molecule type" value="Genomic_DNA"/>
</dbReference>
<keyword evidence="4" id="KW-1185">Reference proteome</keyword>
<gene>
    <name evidence="3" type="ORF">HNY73_017241</name>
</gene>
<evidence type="ECO:0000256" key="1">
    <source>
        <dbReference type="SAM" id="MobiDB-lite"/>
    </source>
</evidence>
<dbReference type="Gene3D" id="2.10.25.10">
    <property type="entry name" value="Laminin"/>
    <property type="match status" value="1"/>
</dbReference>
<feature type="domain" description="TIL" evidence="2">
    <location>
        <begin position="111"/>
        <end position="165"/>
    </location>
</feature>
<dbReference type="Proteomes" id="UP000807504">
    <property type="component" value="Unassembled WGS sequence"/>
</dbReference>
<dbReference type="Pfam" id="PF01826">
    <property type="entry name" value="TIL"/>
    <property type="match status" value="1"/>
</dbReference>
<proteinExistence type="predicted"/>
<dbReference type="SUPFAM" id="SSF57567">
    <property type="entry name" value="Serine protease inhibitors"/>
    <property type="match status" value="1"/>
</dbReference>
<feature type="region of interest" description="Disordered" evidence="1">
    <location>
        <begin position="65"/>
        <end position="91"/>
    </location>
</feature>
<feature type="region of interest" description="Disordered" evidence="1">
    <location>
        <begin position="1"/>
        <end position="22"/>
    </location>
</feature>
<dbReference type="AlphaFoldDB" id="A0A8T0EMG3"/>
<comment type="caution">
    <text evidence="3">The sequence shown here is derived from an EMBL/GenBank/DDBJ whole genome shotgun (WGS) entry which is preliminary data.</text>
</comment>
<evidence type="ECO:0000259" key="2">
    <source>
        <dbReference type="Pfam" id="PF01826"/>
    </source>
</evidence>
<protein>
    <submittedName>
        <fullName evidence="3">Venom serine protease inhibitor like protein</fullName>
    </submittedName>
</protein>
<dbReference type="InterPro" id="IPR036084">
    <property type="entry name" value="Ser_inhib-like_sf"/>
</dbReference>
<reference evidence="3" key="1">
    <citation type="journal article" date="2020" name="bioRxiv">
        <title>Chromosome-level reference genome of the European wasp spider Argiope bruennichi: a resource for studies on range expansion and evolutionary adaptation.</title>
        <authorList>
            <person name="Sheffer M.M."/>
            <person name="Hoppe A."/>
            <person name="Krehenwinkel H."/>
            <person name="Uhl G."/>
            <person name="Kuss A.W."/>
            <person name="Jensen L."/>
            <person name="Jensen C."/>
            <person name="Gillespie R.G."/>
            <person name="Hoff K.J."/>
            <person name="Prost S."/>
        </authorList>
    </citation>
    <scope>NUCLEOTIDE SEQUENCE</scope>
</reference>
<organism evidence="3 4">
    <name type="scientific">Argiope bruennichi</name>
    <name type="common">Wasp spider</name>
    <name type="synonym">Aranea bruennichi</name>
    <dbReference type="NCBI Taxonomy" id="94029"/>
    <lineage>
        <taxon>Eukaryota</taxon>
        <taxon>Metazoa</taxon>
        <taxon>Ecdysozoa</taxon>
        <taxon>Arthropoda</taxon>
        <taxon>Chelicerata</taxon>
        <taxon>Arachnida</taxon>
        <taxon>Araneae</taxon>
        <taxon>Araneomorphae</taxon>
        <taxon>Entelegynae</taxon>
        <taxon>Araneoidea</taxon>
        <taxon>Araneidae</taxon>
        <taxon>Argiope</taxon>
    </lineage>
</organism>
<dbReference type="CDD" id="cd19941">
    <property type="entry name" value="TIL"/>
    <property type="match status" value="1"/>
</dbReference>
<name>A0A8T0EMG3_ARGBR</name>
<evidence type="ECO:0000313" key="3">
    <source>
        <dbReference type="EMBL" id="KAF8774721.1"/>
    </source>
</evidence>
<reference evidence="3" key="2">
    <citation type="submission" date="2020-06" db="EMBL/GenBank/DDBJ databases">
        <authorList>
            <person name="Sheffer M."/>
        </authorList>
    </citation>
    <scope>NUCLEOTIDE SEQUENCE</scope>
</reference>
<feature type="compositionally biased region" description="Polar residues" evidence="1">
    <location>
        <begin position="1"/>
        <end position="20"/>
    </location>
</feature>
<sequence length="207" mass="22868">MNSRTDQTTFPPNSEFSYTRPTVKPLTFDGQTSWAVFKTQFDIVSSTNGWTDVVKASQLVASLRGSAAEQVSRSPKGPKQDEESSTYNGDPLKDALVPGPFLRHKDITASCKSDEVYSQCHAHCQKNCTNWDRPGLCQHVCLSGCVCKPGLVRDEHGSCISPQECKVFTPGVMKTRIPSCESACNTLCFLEMVPMRGRCDEGKCKCW</sequence>